<dbReference type="EMBL" id="JAQQDW010000011">
    <property type="protein sequence ID" value="MFM0103514.1"/>
    <property type="molecule type" value="Genomic_DNA"/>
</dbReference>
<keyword evidence="2" id="KW-1185">Reference proteome</keyword>
<gene>
    <name evidence="1" type="ORF">PQR01_08465</name>
</gene>
<organism evidence="1 2">
    <name type="scientific">Paraburkholderia rhynchosiae</name>
    <dbReference type="NCBI Taxonomy" id="487049"/>
    <lineage>
        <taxon>Bacteria</taxon>
        <taxon>Pseudomonadati</taxon>
        <taxon>Pseudomonadota</taxon>
        <taxon>Betaproteobacteria</taxon>
        <taxon>Burkholderiales</taxon>
        <taxon>Burkholderiaceae</taxon>
        <taxon>Paraburkholderia</taxon>
    </lineage>
</organism>
<comment type="caution">
    <text evidence="1">The sequence shown here is derived from an EMBL/GenBank/DDBJ whole genome shotgun (WGS) entry which is preliminary data.</text>
</comment>
<dbReference type="Proteomes" id="UP001629235">
    <property type="component" value="Unassembled WGS sequence"/>
</dbReference>
<sequence>MRRVQCEPSRDRPRRKEIDGLRVHAFEILRGCVMGYYPECNRVIPLSHHAKQSLVPTWKSIPVRLRKSTGADERVAA</sequence>
<protein>
    <submittedName>
        <fullName evidence="1">Uncharacterized protein</fullName>
    </submittedName>
</protein>
<evidence type="ECO:0000313" key="2">
    <source>
        <dbReference type="Proteomes" id="UP001629235"/>
    </source>
</evidence>
<accession>A0ACC7N895</accession>
<name>A0ACC7N895_9BURK</name>
<reference evidence="1 2" key="1">
    <citation type="journal article" date="2024" name="Chem. Sci.">
        <title>Discovery of megapolipeptins by genome mining of a Burkholderiales bacteria collection.</title>
        <authorList>
            <person name="Paulo B.S."/>
            <person name="Recchia M.J.J."/>
            <person name="Lee S."/>
            <person name="Fergusson C.H."/>
            <person name="Romanowski S.B."/>
            <person name="Hernandez A."/>
            <person name="Krull N."/>
            <person name="Liu D.Y."/>
            <person name="Cavanagh H."/>
            <person name="Bos A."/>
            <person name="Gray C.A."/>
            <person name="Murphy B.T."/>
            <person name="Linington R.G."/>
            <person name="Eustaquio A.S."/>
        </authorList>
    </citation>
    <scope>NUCLEOTIDE SEQUENCE [LARGE SCALE GENOMIC DNA]</scope>
    <source>
        <strain evidence="1 2">RL18-126-BIB-B</strain>
    </source>
</reference>
<evidence type="ECO:0000313" key="1">
    <source>
        <dbReference type="EMBL" id="MFM0103514.1"/>
    </source>
</evidence>
<proteinExistence type="predicted"/>